<evidence type="ECO:0000256" key="1">
    <source>
        <dbReference type="SAM" id="Coils"/>
    </source>
</evidence>
<keyword evidence="4" id="KW-1185">Reference proteome</keyword>
<evidence type="ECO:0000313" key="3">
    <source>
        <dbReference type="EMBL" id="PSB04316.1"/>
    </source>
</evidence>
<dbReference type="PROSITE" id="PS51257">
    <property type="entry name" value="PROKAR_LIPOPROTEIN"/>
    <property type="match status" value="1"/>
</dbReference>
<dbReference type="Proteomes" id="UP000238762">
    <property type="component" value="Unassembled WGS sequence"/>
</dbReference>
<protein>
    <recommendedName>
        <fullName evidence="5">HlyD family secretion protein</fullName>
    </recommendedName>
</protein>
<feature type="region of interest" description="Disordered" evidence="2">
    <location>
        <begin position="33"/>
        <end position="52"/>
    </location>
</feature>
<evidence type="ECO:0008006" key="5">
    <source>
        <dbReference type="Google" id="ProtNLM"/>
    </source>
</evidence>
<feature type="coiled-coil region" evidence="1">
    <location>
        <begin position="118"/>
        <end position="187"/>
    </location>
</feature>
<gene>
    <name evidence="3" type="ORF">C7B64_04410</name>
</gene>
<dbReference type="OrthoDB" id="570552at2"/>
<organism evidence="3 4">
    <name type="scientific">Merismopedia glauca CCAP 1448/3</name>
    <dbReference type="NCBI Taxonomy" id="1296344"/>
    <lineage>
        <taxon>Bacteria</taxon>
        <taxon>Bacillati</taxon>
        <taxon>Cyanobacteriota</taxon>
        <taxon>Cyanophyceae</taxon>
        <taxon>Synechococcales</taxon>
        <taxon>Merismopediaceae</taxon>
        <taxon>Merismopedia</taxon>
    </lineage>
</organism>
<dbReference type="RefSeq" id="WP_106287439.1">
    <property type="nucleotide sequence ID" value="NZ_CAWNTC010000196.1"/>
</dbReference>
<keyword evidence="1" id="KW-0175">Coiled coil</keyword>
<dbReference type="EMBL" id="PVWJ01000014">
    <property type="protein sequence ID" value="PSB04316.1"/>
    <property type="molecule type" value="Genomic_DNA"/>
</dbReference>
<reference evidence="3 4" key="2">
    <citation type="submission" date="2018-03" db="EMBL/GenBank/DDBJ databases">
        <title>The ancient ancestry and fast evolution of plastids.</title>
        <authorList>
            <person name="Moore K.R."/>
            <person name="Magnabosco C."/>
            <person name="Momper L."/>
            <person name="Gold D.A."/>
            <person name="Bosak T."/>
            <person name="Fournier G.P."/>
        </authorList>
    </citation>
    <scope>NUCLEOTIDE SEQUENCE [LARGE SCALE GENOMIC DNA]</scope>
    <source>
        <strain evidence="3 4">CCAP 1448/3</strain>
    </source>
</reference>
<proteinExistence type="predicted"/>
<evidence type="ECO:0000256" key="2">
    <source>
        <dbReference type="SAM" id="MobiDB-lite"/>
    </source>
</evidence>
<name>A0A2T1C7U6_9CYAN</name>
<sequence length="256" mass="28342">METKIGTALALILLLCGCEDLDSQRSGVRVQISPTVQPVPVPSQQPTSTPQTRDLKIQVTVDSAADLKVVAGTNVQAGQVISDRYSVKQKLATQRQLLAVKLQEIQQSDRTAVTTPQLEQAKLEVKAAELDLKEFTASRRWTSTAYEQFPALTEAEAKKGRELEERYQQAKNRLKELNSNFKTALAQDTQQKNLITKEIKTIDRQINQVGLVRSPYSGTIKEIKLIGLPGKELTAEITIAVPDRPKQLKKTPANTV</sequence>
<accession>A0A2T1C7U6</accession>
<reference evidence="3 4" key="1">
    <citation type="submission" date="2018-02" db="EMBL/GenBank/DDBJ databases">
        <authorList>
            <person name="Cohen D.B."/>
            <person name="Kent A.D."/>
        </authorList>
    </citation>
    <scope>NUCLEOTIDE SEQUENCE [LARGE SCALE GENOMIC DNA]</scope>
    <source>
        <strain evidence="3 4">CCAP 1448/3</strain>
    </source>
</reference>
<comment type="caution">
    <text evidence="3">The sequence shown here is derived from an EMBL/GenBank/DDBJ whole genome shotgun (WGS) entry which is preliminary data.</text>
</comment>
<dbReference type="AlphaFoldDB" id="A0A2T1C7U6"/>
<evidence type="ECO:0000313" key="4">
    <source>
        <dbReference type="Proteomes" id="UP000238762"/>
    </source>
</evidence>